<proteinExistence type="predicted"/>
<dbReference type="Pfam" id="PF13604">
    <property type="entry name" value="AAA_30"/>
    <property type="match status" value="1"/>
</dbReference>
<dbReference type="STRING" id="1544416.Cocul_00855"/>
<dbReference type="GO" id="GO:0003678">
    <property type="term" value="F:DNA helicase activity"/>
    <property type="evidence" value="ECO:0007669"/>
    <property type="project" value="UniProtKB-EC"/>
</dbReference>
<organism evidence="3 4">
    <name type="scientific">Corynebacterium oculi</name>
    <dbReference type="NCBI Taxonomy" id="1544416"/>
    <lineage>
        <taxon>Bacteria</taxon>
        <taxon>Bacillati</taxon>
        <taxon>Actinomycetota</taxon>
        <taxon>Actinomycetes</taxon>
        <taxon>Mycobacteriales</taxon>
        <taxon>Corynebacteriaceae</taxon>
        <taxon>Corynebacterium</taxon>
    </lineage>
</organism>
<dbReference type="InterPro" id="IPR027417">
    <property type="entry name" value="P-loop_NTPase"/>
</dbReference>
<keyword evidence="3" id="KW-0067">ATP-binding</keyword>
<comment type="caution">
    <text evidence="3">The sequence shown here is derived from an EMBL/GenBank/DDBJ whole genome shotgun (WGS) entry which is preliminary data.</text>
</comment>
<dbReference type="Gene3D" id="3.40.50.300">
    <property type="entry name" value="P-loop containing nucleotide triphosphate hydrolases"/>
    <property type="match status" value="2"/>
</dbReference>
<feature type="compositionally biased region" description="Polar residues" evidence="1">
    <location>
        <begin position="1475"/>
        <end position="1488"/>
    </location>
</feature>
<dbReference type="PATRIC" id="fig|1544416.3.peg.855"/>
<sequence length="1502" mass="167242">MKKLTAGDGYLYLTRQVASADGRRQGQALVDYYSAHGMPEGTWWGKGAAALGIEGVITEEQMAAAFGEFLHPNADEKIPELLKDGHRIPQAIDAVRLGRRAPNFNKEVPFLAEFAARKETFIRAHGRVPTTEEREHIETLIAKDMMETGHHDPAEVRFFIAEQKRKAHHAVAGYDLVFTPMKSVSVLWAIGDDATRKAIMRAHHEAVDDTLSWIEDNALYTRAGAQGVKKLDCEGMIAAKFVHWDNRAGDPNLHTHCAILNRVLSEGKHRTIDGTVLYRHAVTASEHYNNRVKELVEQYAGVSFSPVEKRGKRPVWEINGIPEKLMDAMSRRRDVLAKQRELIENYRANYGREPSKSVQIKLAEQANLETRSAKAEPKSLKEMVAGWRKQANEISQDFTTASVLKDVFSSKDRQHERTMFYDPSRDDDISSRVLSAVEKNSSTWTSMRVESEIYRQISAYKFANLEQKKQAVTRLLNLTLEGKSICVDQREIIPGGPKRQDGESIFVSHGSRRYTSEGIIQAEQRLTNAASQWLVNTSTEENLAQTLTSLEEKNGYALSNEQTDFVRHLLFSPARIAVGIGAAGTGKTTAMEAFARAVEADGRTVVGLAPSAKAAEVLGESLGVEAQTLASLITKASHTAQPEPPHQGTDEPRKMLGSGDVLLIDEAGMASTKDLDAVLAYATKVGAFVRMVGDPDQLASVDTGGILEEIATLTDAPVLREVRRFKDPEEAAATLKLRDGNSEALDWYFHNDRIVTGLREELPGAVFQDWCASTAKGNTAIMIAGDNVTVDALNEMARNHFIDTGIVTPEKGEKEVEIYHGRHAAHGDVVVTRANNGKIRFGYNNAHRVKNGDLWTVIKTHKDGGLRVQHHETGNVVELPANYVKANVELGYASTVHRSQGMTVDESFFLPSPKMDRQGLYVGLTRGKTLNRIYVPDDEIPDLDDHSPQMQPPSAREVLESILTRDGRSVTARAILEQADAPSDFATLSLVYTELSNQLICDTVADSAHRAGYEQAAELLRDDWQTPRLGSALATINQQRSDNTTLLTDAIERAWHRFEEERADNKEDWIVARDNDNTDSPTESLAFLVRMELSNALGEDSSPITSDDDLWSITGLNPPLARDESMDPEIHQAMSHAAQGILQRLEEAADHAVAHHPTWVTAIGDYRPEDEDYHEKWVHAVRLIAAGREIGDTNALAIGQQDIVKGTAYHDVIQAVRRAGERSPQARYESMGRNELERFLQHCDNKAAQVASQAKAWEMRAKTIDQVRPHEEAVRTERLACLETAEHAAPIIQSRQIVSQYDQQVAAAQAQLQAAHKEGIFTRGRKIKDATTYLEAVTAARDKEAKFYQHLCQNSTLSFEEIEKATALAHNDGHWARRFQQAQRQDQEIVDQASQKARKLRTDEGLWQQRSHRIADKLEENRPLTHKEAQVYIQKIKEILNRKPPAGVATSLDGSNPYSLDAADDLVAQLATRKASPQATPTSRQASHQQRHELHTENDMEL</sequence>
<gene>
    <name evidence="3" type="primary">recD2</name>
    <name evidence="3" type="ORF">Cocul_00855</name>
</gene>
<keyword evidence="3" id="KW-0547">Nucleotide-binding</keyword>
<dbReference type="InterPro" id="IPR014862">
    <property type="entry name" value="TrwC"/>
</dbReference>
<reference evidence="3 4" key="1">
    <citation type="submission" date="2015-10" db="EMBL/GenBank/DDBJ databases">
        <title>Corynebacteirum lowii and Corynebacterium oculi species nova, derived from human clinical disease and and emended description of Corynebacterium mastiditis.</title>
        <authorList>
            <person name="Bernard K."/>
            <person name="Pacheco A.L."/>
            <person name="Mcdougall C."/>
            <person name="Burtx T."/>
            <person name="Weibe D."/>
            <person name="Tyler S."/>
            <person name="Olson A.B."/>
            <person name="Cnockaert M."/>
            <person name="Eguchi H."/>
            <person name="Kuwahara T."/>
            <person name="Nakayama-Imaohji H."/>
            <person name="Boudewijins M."/>
            <person name="Van Hoecke F."/>
            <person name="Bernier A.-M."/>
            <person name="Vandamme P."/>
        </authorList>
    </citation>
    <scope>NUCLEOTIDE SEQUENCE [LARGE SCALE GENOMIC DNA]</scope>
    <source>
        <strain evidence="3 4">NML 130210</strain>
    </source>
</reference>
<dbReference type="CDD" id="cd18809">
    <property type="entry name" value="SF1_C_RecD"/>
    <property type="match status" value="1"/>
</dbReference>
<dbReference type="EC" id="3.6.4.12" evidence="3"/>
<dbReference type="Proteomes" id="UP000050517">
    <property type="component" value="Unassembled WGS sequence"/>
</dbReference>
<dbReference type="SUPFAM" id="SSF52540">
    <property type="entry name" value="P-loop containing nucleoside triphosphate hydrolases"/>
    <property type="match status" value="2"/>
</dbReference>
<dbReference type="OrthoDB" id="4524286at2"/>
<evidence type="ECO:0000313" key="4">
    <source>
        <dbReference type="Proteomes" id="UP000050517"/>
    </source>
</evidence>
<feature type="region of interest" description="Disordered" evidence="1">
    <location>
        <begin position="1469"/>
        <end position="1502"/>
    </location>
</feature>
<dbReference type="GO" id="GO:0016787">
    <property type="term" value="F:hydrolase activity"/>
    <property type="evidence" value="ECO:0007669"/>
    <property type="project" value="UniProtKB-KW"/>
</dbReference>
<accession>A0A0Q0YNN6</accession>
<keyword evidence="3" id="KW-0378">Hydrolase</keyword>
<protein>
    <submittedName>
        <fullName evidence="3">ATP-dependent RecD-like DNA helicase</fullName>
        <ecNumber evidence="3">3.6.4.12</ecNumber>
    </submittedName>
</protein>
<dbReference type="CDD" id="cd17933">
    <property type="entry name" value="DEXSc_RecD-like"/>
    <property type="match status" value="1"/>
</dbReference>
<evidence type="ECO:0000259" key="2">
    <source>
        <dbReference type="Pfam" id="PF08751"/>
    </source>
</evidence>
<keyword evidence="3" id="KW-0347">Helicase</keyword>
<dbReference type="EMBL" id="LKST01000002">
    <property type="protein sequence ID" value="KQB84059.1"/>
    <property type="molecule type" value="Genomic_DNA"/>
</dbReference>
<dbReference type="Gene3D" id="2.30.30.940">
    <property type="match status" value="1"/>
</dbReference>
<evidence type="ECO:0000313" key="3">
    <source>
        <dbReference type="EMBL" id="KQB84059.1"/>
    </source>
</evidence>
<dbReference type="NCBIfam" id="NF041492">
    <property type="entry name" value="MobF"/>
    <property type="match status" value="1"/>
</dbReference>
<dbReference type="RefSeq" id="WP_160318487.1">
    <property type="nucleotide sequence ID" value="NZ_LKST01000002.1"/>
</dbReference>
<dbReference type="SUPFAM" id="SSF55464">
    <property type="entry name" value="Origin of replication-binding domain, RBD-like"/>
    <property type="match status" value="1"/>
</dbReference>
<keyword evidence="4" id="KW-1185">Reference proteome</keyword>
<name>A0A0Q0YNN6_9CORY</name>
<evidence type="ECO:0000256" key="1">
    <source>
        <dbReference type="SAM" id="MobiDB-lite"/>
    </source>
</evidence>
<feature type="domain" description="TrwC relaxase" evidence="2">
    <location>
        <begin position="6"/>
        <end position="393"/>
    </location>
</feature>
<feature type="compositionally biased region" description="Basic and acidic residues" evidence="1">
    <location>
        <begin position="1490"/>
        <end position="1502"/>
    </location>
</feature>
<dbReference type="Pfam" id="PF08751">
    <property type="entry name" value="TrwC"/>
    <property type="match status" value="1"/>
</dbReference>